<dbReference type="KEGG" id="pcw:110204079"/>
<dbReference type="GO" id="GO:0030496">
    <property type="term" value="C:midbody"/>
    <property type="evidence" value="ECO:0007669"/>
    <property type="project" value="TreeGrafter"/>
</dbReference>
<gene>
    <name evidence="5" type="primary">LOC110204079</name>
</gene>
<feature type="compositionally biased region" description="Polar residues" evidence="3">
    <location>
        <begin position="222"/>
        <end position="240"/>
    </location>
</feature>
<keyword evidence="4" id="KW-1185">Reference proteome</keyword>
<dbReference type="PANTHER" id="PTHR13142">
    <property type="entry name" value="INNER CENTROMERE PROTEIN"/>
    <property type="match status" value="1"/>
</dbReference>
<proteinExistence type="predicted"/>
<sequence>MNLAAVNGFVPVIEISVSEQQSAENYLVTNKTKTAVVSLGCKDELMSKQQAESLPEPAPGTFLVVPTEVPEVQAAGSVAKLQIAQPVAVMTKPGRAPSSPGTQTQPEIELLLDLLESPQTVIGPCCDWCSVRRSLVRKFSQAHRAFLIRKDSVVPKKISSARRSSRKLALEPAVTGYITCHSYLERLLGVEVFRKASSEEEVKCARETEQEAPEGTRRRLHSQNTNKISISSPRAQPGSGSQADDDSESEMDQSEEPRVLPENVGGKRIYKQAVSELDENGDHIDDEALTPPRTKAPSPVCPPSKEKERQQLENLKKKEEAELMRKQMVEEDKRRHLKQVKMKWEARLLKVLLGRQQAEQLEVEKKTCIEQKLAQLEKNK</sequence>
<dbReference type="GO" id="GO:0051310">
    <property type="term" value="P:metaphase chromosome alignment"/>
    <property type="evidence" value="ECO:0007669"/>
    <property type="project" value="TreeGrafter"/>
</dbReference>
<dbReference type="GO" id="GO:0051257">
    <property type="term" value="P:meiotic spindle midzone assembly"/>
    <property type="evidence" value="ECO:0007669"/>
    <property type="project" value="TreeGrafter"/>
</dbReference>
<dbReference type="GO" id="GO:0005737">
    <property type="term" value="C:cytoplasm"/>
    <property type="evidence" value="ECO:0007669"/>
    <property type="project" value="UniProtKB-SubCell"/>
</dbReference>
<evidence type="ECO:0000313" key="5">
    <source>
        <dbReference type="RefSeq" id="XP_020836083.1"/>
    </source>
</evidence>
<evidence type="ECO:0000256" key="2">
    <source>
        <dbReference type="ARBA" id="ARBA00022490"/>
    </source>
</evidence>
<dbReference type="RefSeq" id="XP_020836083.1">
    <property type="nucleotide sequence ID" value="XM_020980424.1"/>
</dbReference>
<reference evidence="5" key="1">
    <citation type="submission" date="2025-08" db="UniProtKB">
        <authorList>
            <consortium name="RefSeq"/>
        </authorList>
    </citation>
    <scope>IDENTIFICATION</scope>
    <source>
        <tissue evidence="5">Spleen</tissue>
    </source>
</reference>
<feature type="compositionally biased region" description="Acidic residues" evidence="3">
    <location>
        <begin position="276"/>
        <end position="288"/>
    </location>
</feature>
<dbReference type="GO" id="GO:0032133">
    <property type="term" value="C:chromosome passenger complex"/>
    <property type="evidence" value="ECO:0007669"/>
    <property type="project" value="TreeGrafter"/>
</dbReference>
<accession>A0A6P5JRU3</accession>
<evidence type="ECO:0000256" key="1">
    <source>
        <dbReference type="ARBA" id="ARBA00004496"/>
    </source>
</evidence>
<organism evidence="4 5">
    <name type="scientific">Phascolarctos cinereus</name>
    <name type="common">Koala</name>
    <dbReference type="NCBI Taxonomy" id="38626"/>
    <lineage>
        <taxon>Eukaryota</taxon>
        <taxon>Metazoa</taxon>
        <taxon>Chordata</taxon>
        <taxon>Craniata</taxon>
        <taxon>Vertebrata</taxon>
        <taxon>Euteleostomi</taxon>
        <taxon>Mammalia</taxon>
        <taxon>Metatheria</taxon>
        <taxon>Diprotodontia</taxon>
        <taxon>Phascolarctidae</taxon>
        <taxon>Phascolarctos</taxon>
    </lineage>
</organism>
<dbReference type="InParanoid" id="A0A6P5JRU3"/>
<dbReference type="AlphaFoldDB" id="A0A6P5JRU3"/>
<feature type="region of interest" description="Disordered" evidence="3">
    <location>
        <begin position="200"/>
        <end position="311"/>
    </location>
</feature>
<dbReference type="GO" id="GO:0000281">
    <property type="term" value="P:mitotic cytokinesis"/>
    <property type="evidence" value="ECO:0007669"/>
    <property type="project" value="TreeGrafter"/>
</dbReference>
<comment type="subcellular location">
    <subcellularLocation>
        <location evidence="1">Cytoplasm</location>
    </subcellularLocation>
</comment>
<dbReference type="PANTHER" id="PTHR13142:SF1">
    <property type="entry name" value="INNER CENTROMERE PROTEIN"/>
    <property type="match status" value="1"/>
</dbReference>
<evidence type="ECO:0000313" key="4">
    <source>
        <dbReference type="Proteomes" id="UP000515140"/>
    </source>
</evidence>
<feature type="compositionally biased region" description="Basic and acidic residues" evidence="3">
    <location>
        <begin position="200"/>
        <end position="217"/>
    </location>
</feature>
<dbReference type="GO" id="GO:1990385">
    <property type="term" value="C:meiotic spindle midzone"/>
    <property type="evidence" value="ECO:0007669"/>
    <property type="project" value="TreeGrafter"/>
</dbReference>
<protein>
    <submittedName>
        <fullName evidence="5">Inner centromere protein-like</fullName>
    </submittedName>
</protein>
<evidence type="ECO:0000256" key="3">
    <source>
        <dbReference type="SAM" id="MobiDB-lite"/>
    </source>
</evidence>
<dbReference type="GO" id="GO:0005634">
    <property type="term" value="C:nucleus"/>
    <property type="evidence" value="ECO:0007669"/>
    <property type="project" value="TreeGrafter"/>
</dbReference>
<dbReference type="GeneID" id="110204079"/>
<dbReference type="GO" id="GO:0000776">
    <property type="term" value="C:kinetochore"/>
    <property type="evidence" value="ECO:0007669"/>
    <property type="project" value="TreeGrafter"/>
</dbReference>
<dbReference type="Proteomes" id="UP000515140">
    <property type="component" value="Unplaced"/>
</dbReference>
<keyword evidence="2" id="KW-0963">Cytoplasm</keyword>
<feature type="compositionally biased region" description="Acidic residues" evidence="3">
    <location>
        <begin position="243"/>
        <end position="254"/>
    </location>
</feature>
<name>A0A6P5JRU3_PHACI</name>